<keyword evidence="4" id="KW-0052">Apoplast</keyword>
<dbReference type="EMBL" id="OX459124">
    <property type="protein sequence ID" value="CAI9113216.1"/>
    <property type="molecule type" value="Genomic_DNA"/>
</dbReference>
<feature type="signal peptide" evidence="4">
    <location>
        <begin position="1"/>
        <end position="23"/>
    </location>
</feature>
<sequence>MGKMVALFLAAVVMTTMASLGHGLPDDQSPQAVESWLLHFPHAKPQFTKLHFFLNNILNKDPPASTPVAKANTTDSNPDTSFGLVRVIDAPLTEQSLTDQPGAKVIGYCQGMYTFAAQEERATLMTLNFVFTDGPFQGSTLSIFGRNLVTAKYREFSIIGGSGCFRMAQGLGTASTYYRDPVMGDILEMSLAFYRYTLPGDHSN</sequence>
<dbReference type="GO" id="GO:0048046">
    <property type="term" value="C:apoplast"/>
    <property type="evidence" value="ECO:0007669"/>
    <property type="project" value="UniProtKB-SubCell"/>
</dbReference>
<evidence type="ECO:0000256" key="3">
    <source>
        <dbReference type="ARBA" id="ARBA00022525"/>
    </source>
</evidence>
<proteinExistence type="inferred from homology"/>
<comment type="function">
    <text evidence="4">Dirigent proteins impart stereoselectivity on the phenoxy radical-coupling reaction, yielding optically active lignans from two molecules of coniferyl alcohol in the biosynthesis of lignans, flavonolignans, and alkaloids and thus plays a central role in plant secondary metabolism.</text>
</comment>
<feature type="chain" id="PRO_5043090911" description="Dirigent protein" evidence="4">
    <location>
        <begin position="24"/>
        <end position="204"/>
    </location>
</feature>
<comment type="subcellular location">
    <subcellularLocation>
        <location evidence="4">Secreted</location>
        <location evidence="4">Extracellular space</location>
        <location evidence="4">Apoplast</location>
    </subcellularLocation>
</comment>
<dbReference type="Proteomes" id="UP001161247">
    <property type="component" value="Chromosome 7"/>
</dbReference>
<keyword evidence="6" id="KW-1185">Reference proteome</keyword>
<keyword evidence="3 4" id="KW-0964">Secreted</keyword>
<organism evidence="5 6">
    <name type="scientific">Oldenlandia corymbosa var. corymbosa</name>
    <dbReference type="NCBI Taxonomy" id="529605"/>
    <lineage>
        <taxon>Eukaryota</taxon>
        <taxon>Viridiplantae</taxon>
        <taxon>Streptophyta</taxon>
        <taxon>Embryophyta</taxon>
        <taxon>Tracheophyta</taxon>
        <taxon>Spermatophyta</taxon>
        <taxon>Magnoliopsida</taxon>
        <taxon>eudicotyledons</taxon>
        <taxon>Gunneridae</taxon>
        <taxon>Pentapetalae</taxon>
        <taxon>asterids</taxon>
        <taxon>lamiids</taxon>
        <taxon>Gentianales</taxon>
        <taxon>Rubiaceae</taxon>
        <taxon>Rubioideae</taxon>
        <taxon>Spermacoceae</taxon>
        <taxon>Hedyotis-Oldenlandia complex</taxon>
        <taxon>Oldenlandia</taxon>
    </lineage>
</organism>
<evidence type="ECO:0000313" key="5">
    <source>
        <dbReference type="EMBL" id="CAI9113216.1"/>
    </source>
</evidence>
<comment type="similarity">
    <text evidence="1 4">Belongs to the plant dirigent protein family.</text>
</comment>
<dbReference type="InterPro" id="IPR044859">
    <property type="entry name" value="Allene_oxi_cyc_Dirigent"/>
</dbReference>
<protein>
    <recommendedName>
        <fullName evidence="4">Dirigent protein</fullName>
    </recommendedName>
</protein>
<gene>
    <name evidence="5" type="ORF">OLC1_LOCUS20264</name>
</gene>
<comment type="subunit">
    <text evidence="2 4">Homodimer.</text>
</comment>
<keyword evidence="4" id="KW-0732">Signal</keyword>
<dbReference type="PANTHER" id="PTHR21495">
    <property type="entry name" value="NUCLEOPORIN-RELATED"/>
    <property type="match status" value="1"/>
</dbReference>
<dbReference type="Pfam" id="PF03018">
    <property type="entry name" value="Dirigent"/>
    <property type="match status" value="1"/>
</dbReference>
<dbReference type="AlphaFoldDB" id="A0AAV1DZI4"/>
<reference evidence="5" key="1">
    <citation type="submission" date="2023-03" db="EMBL/GenBank/DDBJ databases">
        <authorList>
            <person name="Julca I."/>
        </authorList>
    </citation>
    <scope>NUCLEOTIDE SEQUENCE</scope>
</reference>
<evidence type="ECO:0000256" key="2">
    <source>
        <dbReference type="ARBA" id="ARBA00011738"/>
    </source>
</evidence>
<dbReference type="GO" id="GO:0009699">
    <property type="term" value="P:phenylpropanoid biosynthetic process"/>
    <property type="evidence" value="ECO:0007669"/>
    <property type="project" value="UniProtKB-ARBA"/>
</dbReference>
<accession>A0AAV1DZI4</accession>
<evidence type="ECO:0000313" key="6">
    <source>
        <dbReference type="Proteomes" id="UP001161247"/>
    </source>
</evidence>
<name>A0AAV1DZI4_OLDCO</name>
<evidence type="ECO:0000256" key="1">
    <source>
        <dbReference type="ARBA" id="ARBA00010746"/>
    </source>
</evidence>
<dbReference type="InterPro" id="IPR004265">
    <property type="entry name" value="Dirigent"/>
</dbReference>
<evidence type="ECO:0000256" key="4">
    <source>
        <dbReference type="RuleBase" id="RU363099"/>
    </source>
</evidence>
<dbReference type="Gene3D" id="2.40.480.10">
    <property type="entry name" value="Allene oxide cyclase-like"/>
    <property type="match status" value="1"/>
</dbReference>